<evidence type="ECO:0000256" key="1">
    <source>
        <dbReference type="SAM" id="MobiDB-lite"/>
    </source>
</evidence>
<evidence type="ECO:0000313" key="3">
    <source>
        <dbReference type="Proteomes" id="UP000807306"/>
    </source>
</evidence>
<dbReference type="EMBL" id="MU157893">
    <property type="protein sequence ID" value="KAF9524754.1"/>
    <property type="molecule type" value="Genomic_DNA"/>
</dbReference>
<dbReference type="AlphaFoldDB" id="A0A9P6E9F8"/>
<feature type="region of interest" description="Disordered" evidence="1">
    <location>
        <begin position="118"/>
        <end position="191"/>
    </location>
</feature>
<proteinExistence type="predicted"/>
<reference evidence="2" key="1">
    <citation type="submission" date="2020-11" db="EMBL/GenBank/DDBJ databases">
        <authorList>
            <consortium name="DOE Joint Genome Institute"/>
            <person name="Ahrendt S."/>
            <person name="Riley R."/>
            <person name="Andreopoulos W."/>
            <person name="Labutti K."/>
            <person name="Pangilinan J."/>
            <person name="Ruiz-Duenas F.J."/>
            <person name="Barrasa J.M."/>
            <person name="Sanchez-Garcia M."/>
            <person name="Camarero S."/>
            <person name="Miyauchi S."/>
            <person name="Serrano A."/>
            <person name="Linde D."/>
            <person name="Babiker R."/>
            <person name="Drula E."/>
            <person name="Ayuso-Fernandez I."/>
            <person name="Pacheco R."/>
            <person name="Padilla G."/>
            <person name="Ferreira P."/>
            <person name="Barriuso J."/>
            <person name="Kellner H."/>
            <person name="Castanera R."/>
            <person name="Alfaro M."/>
            <person name="Ramirez L."/>
            <person name="Pisabarro A.G."/>
            <person name="Kuo A."/>
            <person name="Tritt A."/>
            <person name="Lipzen A."/>
            <person name="He G."/>
            <person name="Yan M."/>
            <person name="Ng V."/>
            <person name="Cullen D."/>
            <person name="Martin F."/>
            <person name="Rosso M.-N."/>
            <person name="Henrissat B."/>
            <person name="Hibbett D."/>
            <person name="Martinez A.T."/>
            <person name="Grigoriev I.V."/>
        </authorList>
    </citation>
    <scope>NUCLEOTIDE SEQUENCE</scope>
    <source>
        <strain evidence="2">CBS 506.95</strain>
    </source>
</reference>
<comment type="caution">
    <text evidence="2">The sequence shown here is derived from an EMBL/GenBank/DDBJ whole genome shotgun (WGS) entry which is preliminary data.</text>
</comment>
<accession>A0A9P6E9F8</accession>
<gene>
    <name evidence="2" type="ORF">CPB83DRAFT_886012</name>
</gene>
<name>A0A9P6E9F8_9AGAR</name>
<protein>
    <submittedName>
        <fullName evidence="2">Uncharacterized protein</fullName>
    </submittedName>
</protein>
<sequence length="191" mass="21584">MFRVTWSLMRRSRLSFVVYFLFAVVHISSLASRLSRLSRSYNYSKDLHISSDFVSHAFRLPQQFRQHWHPTNGSGTGDLVVHLGALDWRRLSQSSESSDYSFSFVVYNLPSTSYMRNPPLLDIQPNAAKEPNSSQPLPTLANPRQPLPALELNTTQPSPSELKGSALPQRKDPHNPKAKAKANPTRRGAKQ</sequence>
<keyword evidence="3" id="KW-1185">Reference proteome</keyword>
<dbReference type="Proteomes" id="UP000807306">
    <property type="component" value="Unassembled WGS sequence"/>
</dbReference>
<organism evidence="2 3">
    <name type="scientific">Crepidotus variabilis</name>
    <dbReference type="NCBI Taxonomy" id="179855"/>
    <lineage>
        <taxon>Eukaryota</taxon>
        <taxon>Fungi</taxon>
        <taxon>Dikarya</taxon>
        <taxon>Basidiomycota</taxon>
        <taxon>Agaricomycotina</taxon>
        <taxon>Agaricomycetes</taxon>
        <taxon>Agaricomycetidae</taxon>
        <taxon>Agaricales</taxon>
        <taxon>Agaricineae</taxon>
        <taxon>Crepidotaceae</taxon>
        <taxon>Crepidotus</taxon>
    </lineage>
</organism>
<evidence type="ECO:0000313" key="2">
    <source>
        <dbReference type="EMBL" id="KAF9524754.1"/>
    </source>
</evidence>